<dbReference type="SUPFAM" id="SSF53098">
    <property type="entry name" value="Ribonuclease H-like"/>
    <property type="match status" value="1"/>
</dbReference>
<accession>A0A0D3DTB5</accession>
<evidence type="ECO:0000313" key="3">
    <source>
        <dbReference type="Proteomes" id="UP000032141"/>
    </source>
</evidence>
<evidence type="ECO:0000259" key="1">
    <source>
        <dbReference type="Pfam" id="PF13456"/>
    </source>
</evidence>
<dbReference type="OMA" id="WMAHEAN"/>
<dbReference type="CDD" id="cd06222">
    <property type="entry name" value="RNase_H_like"/>
    <property type="match status" value="1"/>
</dbReference>
<sequence>MVLTTEDGMTTSGSFASNQVLTPLHAEFQALLWAMKSSIQLDHSSMTFETDCLQLVNLLEEDEEDNWPSLLAEFDDFHLIRSMFTFCSISFIPRTMNFRADHLAKGARSRGFCFSHVNSQLPSWMAPEATLFAVS</sequence>
<dbReference type="eggNOG" id="KOG1075">
    <property type="taxonomic scope" value="Eukaryota"/>
</dbReference>
<reference evidence="2" key="2">
    <citation type="submission" date="2015-03" db="UniProtKB">
        <authorList>
            <consortium name="EnsemblPlants"/>
        </authorList>
    </citation>
    <scope>IDENTIFICATION</scope>
</reference>
<dbReference type="Proteomes" id="UP000032141">
    <property type="component" value="Chromosome C8"/>
</dbReference>
<organism evidence="2 3">
    <name type="scientific">Brassica oleracea var. oleracea</name>
    <dbReference type="NCBI Taxonomy" id="109376"/>
    <lineage>
        <taxon>Eukaryota</taxon>
        <taxon>Viridiplantae</taxon>
        <taxon>Streptophyta</taxon>
        <taxon>Embryophyta</taxon>
        <taxon>Tracheophyta</taxon>
        <taxon>Spermatophyta</taxon>
        <taxon>Magnoliopsida</taxon>
        <taxon>eudicotyledons</taxon>
        <taxon>Gunneridae</taxon>
        <taxon>Pentapetalae</taxon>
        <taxon>rosids</taxon>
        <taxon>malvids</taxon>
        <taxon>Brassicales</taxon>
        <taxon>Brassicaceae</taxon>
        <taxon>Brassiceae</taxon>
        <taxon>Brassica</taxon>
    </lineage>
</organism>
<keyword evidence="3" id="KW-1185">Reference proteome</keyword>
<feature type="domain" description="RNase H type-1" evidence="1">
    <location>
        <begin position="3"/>
        <end position="106"/>
    </location>
</feature>
<evidence type="ECO:0000313" key="2">
    <source>
        <dbReference type="EnsemblPlants" id="Bo8g089680.1"/>
    </source>
</evidence>
<dbReference type="EnsemblPlants" id="Bo8g089680.1">
    <property type="protein sequence ID" value="Bo8g089680.1"/>
    <property type="gene ID" value="Bo8g089680"/>
</dbReference>
<dbReference type="InterPro" id="IPR044730">
    <property type="entry name" value="RNase_H-like_dom_plant"/>
</dbReference>
<dbReference type="AlphaFoldDB" id="A0A0D3DTB5"/>
<proteinExistence type="predicted"/>
<protein>
    <recommendedName>
        <fullName evidence="1">RNase H type-1 domain-containing protein</fullName>
    </recommendedName>
</protein>
<dbReference type="PANTHER" id="PTHR34146">
    <property type="entry name" value="POLYNUCLEOTIDYL TRANSFERASE, RIBONUCLEASE H-LIKE SUPERFAMILY PROTEIN-RELATED"/>
    <property type="match status" value="1"/>
</dbReference>
<dbReference type="Gramene" id="Bo8g089680.1">
    <property type="protein sequence ID" value="Bo8g089680.1"/>
    <property type="gene ID" value="Bo8g089680"/>
</dbReference>
<dbReference type="Gene3D" id="3.30.420.10">
    <property type="entry name" value="Ribonuclease H-like superfamily/Ribonuclease H"/>
    <property type="match status" value="1"/>
</dbReference>
<dbReference type="Pfam" id="PF13456">
    <property type="entry name" value="RVT_3"/>
    <property type="match status" value="1"/>
</dbReference>
<dbReference type="HOGENOM" id="CLU_147628_1_0_1"/>
<dbReference type="PANTHER" id="PTHR34146:SF3">
    <property type="entry name" value="POLYNUCLEOTIDYL TRANSFERASE, RIBONUCLEASE H-LIKE SUPERFAMILY PROTEIN"/>
    <property type="match status" value="1"/>
</dbReference>
<reference evidence="2 3" key="1">
    <citation type="journal article" date="2014" name="Genome Biol.">
        <title>Transcriptome and methylome profiling reveals relics of genome dominance in the mesopolyploid Brassica oleracea.</title>
        <authorList>
            <person name="Parkin I.A."/>
            <person name="Koh C."/>
            <person name="Tang H."/>
            <person name="Robinson S.J."/>
            <person name="Kagale S."/>
            <person name="Clarke W.E."/>
            <person name="Town C.D."/>
            <person name="Nixon J."/>
            <person name="Krishnakumar V."/>
            <person name="Bidwell S.L."/>
            <person name="Denoeud F."/>
            <person name="Belcram H."/>
            <person name="Links M.G."/>
            <person name="Just J."/>
            <person name="Clarke C."/>
            <person name="Bender T."/>
            <person name="Huebert T."/>
            <person name="Mason A.S."/>
            <person name="Pires J.C."/>
            <person name="Barker G."/>
            <person name="Moore J."/>
            <person name="Walley P.G."/>
            <person name="Manoli S."/>
            <person name="Batley J."/>
            <person name="Edwards D."/>
            <person name="Nelson M.N."/>
            <person name="Wang X."/>
            <person name="Paterson A.H."/>
            <person name="King G."/>
            <person name="Bancroft I."/>
            <person name="Chalhoub B."/>
            <person name="Sharpe A.G."/>
        </authorList>
    </citation>
    <scope>NUCLEOTIDE SEQUENCE</scope>
    <source>
        <strain evidence="2 3">cv. TO1000</strain>
    </source>
</reference>
<dbReference type="GO" id="GO:0003676">
    <property type="term" value="F:nucleic acid binding"/>
    <property type="evidence" value="ECO:0007669"/>
    <property type="project" value="InterPro"/>
</dbReference>
<name>A0A0D3DTB5_BRAOL</name>
<dbReference type="InterPro" id="IPR036397">
    <property type="entry name" value="RNaseH_sf"/>
</dbReference>
<dbReference type="InterPro" id="IPR012337">
    <property type="entry name" value="RNaseH-like_sf"/>
</dbReference>
<dbReference type="GO" id="GO:0004523">
    <property type="term" value="F:RNA-DNA hybrid ribonuclease activity"/>
    <property type="evidence" value="ECO:0007669"/>
    <property type="project" value="InterPro"/>
</dbReference>
<dbReference type="InterPro" id="IPR002156">
    <property type="entry name" value="RNaseH_domain"/>
</dbReference>